<dbReference type="NCBIfam" id="NF000584">
    <property type="entry name" value="PRK00009.1"/>
    <property type="match status" value="1"/>
</dbReference>
<evidence type="ECO:0000256" key="2">
    <source>
        <dbReference type="ARBA" id="ARBA00003670"/>
    </source>
</evidence>
<dbReference type="InterPro" id="IPR021135">
    <property type="entry name" value="PEP_COase"/>
</dbReference>
<keyword evidence="6 10" id="KW-0460">Magnesium</keyword>
<evidence type="ECO:0000256" key="10">
    <source>
        <dbReference type="HAMAP-Rule" id="MF_00595"/>
    </source>
</evidence>
<feature type="active site" evidence="10 11">
    <location>
        <position position="149"/>
    </location>
</feature>
<evidence type="ECO:0000256" key="11">
    <source>
        <dbReference type="PROSITE-ProRule" id="PRU10111"/>
    </source>
</evidence>
<evidence type="ECO:0000256" key="12">
    <source>
        <dbReference type="PROSITE-ProRule" id="PRU10112"/>
    </source>
</evidence>
<dbReference type="SUPFAM" id="SSF51621">
    <property type="entry name" value="Phosphoenolpyruvate/pyruvate domain"/>
    <property type="match status" value="1"/>
</dbReference>
<keyword evidence="14" id="KW-1185">Reference proteome</keyword>
<dbReference type="EC" id="4.1.1.31" evidence="4 10"/>
<evidence type="ECO:0000256" key="7">
    <source>
        <dbReference type="ARBA" id="ARBA00023239"/>
    </source>
</evidence>
<keyword evidence="7 10" id="KW-0456">Lyase</keyword>
<dbReference type="RefSeq" id="WP_189441134.1">
    <property type="nucleotide sequence ID" value="NZ_BMXT01000002.1"/>
</dbReference>
<evidence type="ECO:0000313" key="14">
    <source>
        <dbReference type="Proteomes" id="UP000621898"/>
    </source>
</evidence>
<name>A0ABQ2ZYX2_9GAMM</name>
<comment type="caution">
    <text evidence="13">The sequence shown here is derived from an EMBL/GenBank/DDBJ whole genome shotgun (WGS) entry which is preliminary data.</text>
</comment>
<gene>
    <name evidence="10 13" type="primary">ppc</name>
    <name evidence="13" type="ORF">GCM10008098_20450</name>
</gene>
<feature type="active site" evidence="10 12">
    <location>
        <position position="568"/>
    </location>
</feature>
<comment type="cofactor">
    <cofactor evidence="1 10">
        <name>Mg(2+)</name>
        <dbReference type="ChEBI" id="CHEBI:18420"/>
    </cofactor>
</comment>
<dbReference type="InterPro" id="IPR018129">
    <property type="entry name" value="PEP_COase_Lys_AS"/>
</dbReference>
<dbReference type="InterPro" id="IPR033129">
    <property type="entry name" value="PEPCASE_His_AS"/>
</dbReference>
<organism evidence="13 14">
    <name type="scientific">Rhodanobacter panaciterrae</name>
    <dbReference type="NCBI Taxonomy" id="490572"/>
    <lineage>
        <taxon>Bacteria</taxon>
        <taxon>Pseudomonadati</taxon>
        <taxon>Pseudomonadota</taxon>
        <taxon>Gammaproteobacteria</taxon>
        <taxon>Lysobacterales</taxon>
        <taxon>Rhodanobacteraceae</taxon>
        <taxon>Rhodanobacter</taxon>
    </lineage>
</organism>
<comment type="subunit">
    <text evidence="10">Homotetramer.</text>
</comment>
<dbReference type="PANTHER" id="PTHR30523:SF6">
    <property type="entry name" value="PHOSPHOENOLPYRUVATE CARBOXYLASE"/>
    <property type="match status" value="1"/>
</dbReference>
<evidence type="ECO:0000313" key="13">
    <source>
        <dbReference type="EMBL" id="GGY27294.1"/>
    </source>
</evidence>
<comment type="similarity">
    <text evidence="3 10">Belongs to the PEPCase type 1 family.</text>
</comment>
<evidence type="ECO:0000256" key="3">
    <source>
        <dbReference type="ARBA" id="ARBA00008346"/>
    </source>
</evidence>
<dbReference type="InterPro" id="IPR015813">
    <property type="entry name" value="Pyrv/PenolPyrv_kinase-like_dom"/>
</dbReference>
<dbReference type="Proteomes" id="UP000621898">
    <property type="component" value="Unassembled WGS sequence"/>
</dbReference>
<dbReference type="HAMAP" id="MF_00595">
    <property type="entry name" value="PEPcase_type1"/>
    <property type="match status" value="1"/>
</dbReference>
<evidence type="ECO:0000256" key="9">
    <source>
        <dbReference type="ARBA" id="ARBA00048995"/>
    </source>
</evidence>
<evidence type="ECO:0000256" key="1">
    <source>
        <dbReference type="ARBA" id="ARBA00001946"/>
    </source>
</evidence>
<keyword evidence="8 10" id="KW-0120">Carbon dioxide fixation</keyword>
<comment type="function">
    <text evidence="2 10">Forms oxaloacetate, a four-carbon dicarboxylic acid source for the tricarboxylic acid cycle.</text>
</comment>
<dbReference type="Pfam" id="PF00311">
    <property type="entry name" value="PEPcase"/>
    <property type="match status" value="1"/>
</dbReference>
<dbReference type="InterPro" id="IPR022805">
    <property type="entry name" value="PEP_COase_bac/pln-type"/>
</dbReference>
<evidence type="ECO:0000256" key="8">
    <source>
        <dbReference type="ARBA" id="ARBA00023300"/>
    </source>
</evidence>
<dbReference type="Gene3D" id="1.20.1440.90">
    <property type="entry name" value="Phosphoenolpyruvate/pyruvate domain"/>
    <property type="match status" value="1"/>
</dbReference>
<dbReference type="PANTHER" id="PTHR30523">
    <property type="entry name" value="PHOSPHOENOLPYRUVATE CARBOXYLASE"/>
    <property type="match status" value="1"/>
</dbReference>
<dbReference type="PRINTS" id="PR00150">
    <property type="entry name" value="PEPCARBXLASE"/>
</dbReference>
<evidence type="ECO:0000256" key="5">
    <source>
        <dbReference type="ARBA" id="ARBA00022419"/>
    </source>
</evidence>
<evidence type="ECO:0000256" key="6">
    <source>
        <dbReference type="ARBA" id="ARBA00022842"/>
    </source>
</evidence>
<evidence type="ECO:0000256" key="4">
    <source>
        <dbReference type="ARBA" id="ARBA00012305"/>
    </source>
</evidence>
<protein>
    <recommendedName>
        <fullName evidence="5 10">Phosphoenolpyruvate carboxylase</fullName>
        <shortName evidence="10">PEPC</shortName>
        <shortName evidence="10">PEPCase</shortName>
        <ecNumber evidence="4 10">4.1.1.31</ecNumber>
    </recommendedName>
</protein>
<dbReference type="EMBL" id="BMXT01000002">
    <property type="protein sequence ID" value="GGY27294.1"/>
    <property type="molecule type" value="Genomic_DNA"/>
</dbReference>
<comment type="catalytic activity">
    <reaction evidence="9 10">
        <text>oxaloacetate + phosphate = phosphoenolpyruvate + hydrogencarbonate</text>
        <dbReference type="Rhea" id="RHEA:28370"/>
        <dbReference type="ChEBI" id="CHEBI:16452"/>
        <dbReference type="ChEBI" id="CHEBI:17544"/>
        <dbReference type="ChEBI" id="CHEBI:43474"/>
        <dbReference type="ChEBI" id="CHEBI:58702"/>
        <dbReference type="EC" id="4.1.1.31"/>
    </reaction>
</comment>
<reference evidence="14" key="1">
    <citation type="journal article" date="2019" name="Int. J. Syst. Evol. Microbiol.">
        <title>The Global Catalogue of Microorganisms (GCM) 10K type strain sequencing project: providing services to taxonomists for standard genome sequencing and annotation.</title>
        <authorList>
            <consortium name="The Broad Institute Genomics Platform"/>
            <consortium name="The Broad Institute Genome Sequencing Center for Infectious Disease"/>
            <person name="Wu L."/>
            <person name="Ma J."/>
        </authorList>
    </citation>
    <scope>NUCLEOTIDE SEQUENCE [LARGE SCALE GENOMIC DNA]</scope>
    <source>
        <strain evidence="14">KCTC 22232</strain>
    </source>
</reference>
<dbReference type="PROSITE" id="PS00393">
    <property type="entry name" value="PEPCASE_2"/>
    <property type="match status" value="1"/>
</dbReference>
<sequence>MEESREAEFLPPDGPLREDVSRLGAMVGRMLAEQGGAAFFARVEQVRVAAIRRRREGASVDELADSLAGLDASDAEALARAFATYFQAVNTAERVHRIRRRRDYQREGSTAQPESLLDVLGRLKTEGVGADELLGWLDRLWIEPVFTAHPTEAVRRSLLEKEQAIVRSLIDGFDQERTPQERKEDDDRIYMALSSGWQTAEASPVSPTVQDEHHHVGFYLANPIYRIVPALFESLAEALHSVYGVAAKLPQLLGFATWVGGDMDGNPNVGADTIAASLATQRAHVIEHYVADVAGLARLLSQTEGRAAVDPQLQRRLDDYRARFPAAAQRVRPRHADMPYRCLLTVIGARLEATHDDNHPEGYTSATELLDDLQLIVTSLVDHHGLHAGAYAVQRLIRRVRTFGLHLARLDVRQDSRVHDDALAALLDNPAWPQLAADARTQQLRDYASGNARFPISHADVVTSLYDVFATLGDSRRRYGREAVGLYIISMARSAADVLAVLALARYGGLVENDSVPLNIAPLFETVDDLKNAPATLQALLDDPVYRQHLAARNNQQWVMLGYSDSGKDGGTLASRWGLQRAQVELLEVANAAGIELAFFHGRGGSASRGGARITPALMSSPRGAVAGVLRVTEQGEVIHRKYGIRALALRNLEQTVGAVLRASLRPRETEPREERWREQMNALSTSSRQTYRAFVEREHFVDYFRAATPIDVIEKMTLGSRPASRRSMRGVQDLRAIPWVFAWTQCRSILPGWYGLGSALEQGVQQFGEEALAEMARDWPFFSNLLDDVEMVLAKCDLDIAEAFSKLSGPLHEEFFGLIRDEFARTRHWLLQLKHSDALLRGDPRLAASIRLRNPYVDPMSLLQVDLLQRWRATERTDDALLQALVACVNGVSQGLQNTG</sequence>
<dbReference type="PROSITE" id="PS00781">
    <property type="entry name" value="PEPCASE_1"/>
    <property type="match status" value="1"/>
</dbReference>
<proteinExistence type="inferred from homology"/>
<accession>A0ABQ2ZYX2</accession>